<dbReference type="OrthoDB" id="9761688at2"/>
<accession>A0A6I4UWB0</accession>
<dbReference type="InterPro" id="IPR016160">
    <property type="entry name" value="Ald_DH_CS_CYS"/>
</dbReference>
<sequence length="497" mass="51124">MNAPFSPEGLDKLRDTLGSQPRQLFIGGEFVSALSGKTFDVVDPATGETFASAAAGDAADIDAAVSAARAAFPRWAATPPSARADILLKLASLIEREGERIALTETLDNGMPFMMAKFAGVMGAAGALRYNAGWATKLAGETLTPSAPGEWHAFTLREPVGVVGAIVPWNFPFVMAVSKIAPALAAGCTVVLKPAEQTPLSAVILGELLREAGLPAGVVNIVTGFGETAGAALAEHPGVDKISFTGSTQVGKSIVRASTGNLKRVALELGGKSPVVIFEDADLEKAIPAAAAGIFGNSGQVCAAGSRLFVHEKIADRVIEGIAQRARTLKVGAGLAPGTEMGPLVSGEQLERVLGYIQSGAGEGAEIAAGGKRIDGQGYFVEPTVLTGTAAGMKVVDEEIFGPVLCAMRFGDDEIDAIAERANASEYGLSSAIWTRDISNALRLAKRLQAGTVRINGGAGVDPSLPLGGYKQSGWGRENGKAGIEAYTELKAVTVAL</sequence>
<evidence type="ECO:0000256" key="3">
    <source>
        <dbReference type="PROSITE-ProRule" id="PRU10007"/>
    </source>
</evidence>
<keyword evidence="2 4" id="KW-0560">Oxidoreductase</keyword>
<dbReference type="Pfam" id="PF00171">
    <property type="entry name" value="Aldedh"/>
    <property type="match status" value="1"/>
</dbReference>
<organism evidence="6 7">
    <name type="scientific">Croceibacterium soli</name>
    <dbReference type="NCBI Taxonomy" id="1739690"/>
    <lineage>
        <taxon>Bacteria</taxon>
        <taxon>Pseudomonadati</taxon>
        <taxon>Pseudomonadota</taxon>
        <taxon>Alphaproteobacteria</taxon>
        <taxon>Sphingomonadales</taxon>
        <taxon>Erythrobacteraceae</taxon>
        <taxon>Croceibacterium</taxon>
    </lineage>
</organism>
<evidence type="ECO:0000256" key="4">
    <source>
        <dbReference type="RuleBase" id="RU003345"/>
    </source>
</evidence>
<dbReference type="InterPro" id="IPR029510">
    <property type="entry name" value="Ald_DH_CS_GLU"/>
</dbReference>
<reference evidence="6 7" key="1">
    <citation type="submission" date="2019-12" db="EMBL/GenBank/DDBJ databases">
        <title>Genomic-based taxomic classification of the family Erythrobacteraceae.</title>
        <authorList>
            <person name="Xu L."/>
        </authorList>
    </citation>
    <scope>NUCLEOTIDE SEQUENCE [LARGE SCALE GENOMIC DNA]</scope>
    <source>
        <strain evidence="6 7">MCCC 1K02066</strain>
    </source>
</reference>
<dbReference type="InterPro" id="IPR016162">
    <property type="entry name" value="Ald_DH_N"/>
</dbReference>
<dbReference type="SUPFAM" id="SSF53720">
    <property type="entry name" value="ALDH-like"/>
    <property type="match status" value="1"/>
</dbReference>
<comment type="similarity">
    <text evidence="1 4">Belongs to the aldehyde dehydrogenase family.</text>
</comment>
<gene>
    <name evidence="6" type="ORF">GRI75_06530</name>
</gene>
<dbReference type="Proteomes" id="UP000469159">
    <property type="component" value="Unassembled WGS sequence"/>
</dbReference>
<evidence type="ECO:0000313" key="6">
    <source>
        <dbReference type="EMBL" id="MXP41295.1"/>
    </source>
</evidence>
<dbReference type="PROSITE" id="PS00687">
    <property type="entry name" value="ALDEHYDE_DEHYDR_GLU"/>
    <property type="match status" value="1"/>
</dbReference>
<dbReference type="AlphaFoldDB" id="A0A6I4UWB0"/>
<evidence type="ECO:0000313" key="7">
    <source>
        <dbReference type="Proteomes" id="UP000469159"/>
    </source>
</evidence>
<dbReference type="EMBL" id="WTYK01000003">
    <property type="protein sequence ID" value="MXP41295.1"/>
    <property type="molecule type" value="Genomic_DNA"/>
</dbReference>
<dbReference type="PANTHER" id="PTHR11699">
    <property type="entry name" value="ALDEHYDE DEHYDROGENASE-RELATED"/>
    <property type="match status" value="1"/>
</dbReference>
<dbReference type="FunFam" id="3.40.309.10:FF:000012">
    <property type="entry name" value="Betaine aldehyde dehydrogenase"/>
    <property type="match status" value="1"/>
</dbReference>
<protein>
    <submittedName>
        <fullName evidence="6">Aldehyde dehydrogenase family protein</fullName>
    </submittedName>
</protein>
<evidence type="ECO:0000259" key="5">
    <source>
        <dbReference type="Pfam" id="PF00171"/>
    </source>
</evidence>
<feature type="domain" description="Aldehyde dehydrogenase" evidence="5">
    <location>
        <begin position="33"/>
        <end position="493"/>
    </location>
</feature>
<dbReference type="FunFam" id="3.40.605.10:FF:000007">
    <property type="entry name" value="NAD/NADP-dependent betaine aldehyde dehydrogenase"/>
    <property type="match status" value="1"/>
</dbReference>
<keyword evidence="7" id="KW-1185">Reference proteome</keyword>
<dbReference type="RefSeq" id="WP_160746156.1">
    <property type="nucleotide sequence ID" value="NZ_WTYK01000003.1"/>
</dbReference>
<dbReference type="InterPro" id="IPR016163">
    <property type="entry name" value="Ald_DH_C"/>
</dbReference>
<feature type="active site" evidence="3">
    <location>
        <position position="268"/>
    </location>
</feature>
<dbReference type="GO" id="GO:0016620">
    <property type="term" value="F:oxidoreductase activity, acting on the aldehyde or oxo group of donors, NAD or NADP as acceptor"/>
    <property type="evidence" value="ECO:0007669"/>
    <property type="project" value="InterPro"/>
</dbReference>
<name>A0A6I4UWB0_9SPHN</name>
<comment type="caution">
    <text evidence="6">The sequence shown here is derived from an EMBL/GenBank/DDBJ whole genome shotgun (WGS) entry which is preliminary data.</text>
</comment>
<dbReference type="Gene3D" id="3.40.309.10">
    <property type="entry name" value="Aldehyde Dehydrogenase, Chain A, domain 2"/>
    <property type="match status" value="1"/>
</dbReference>
<evidence type="ECO:0000256" key="2">
    <source>
        <dbReference type="ARBA" id="ARBA00023002"/>
    </source>
</evidence>
<dbReference type="InterPro" id="IPR015590">
    <property type="entry name" value="Aldehyde_DH_dom"/>
</dbReference>
<proteinExistence type="inferred from homology"/>
<dbReference type="InterPro" id="IPR016161">
    <property type="entry name" value="Ald_DH/histidinol_DH"/>
</dbReference>
<dbReference type="PROSITE" id="PS00070">
    <property type="entry name" value="ALDEHYDE_DEHYDR_CYS"/>
    <property type="match status" value="1"/>
</dbReference>
<dbReference type="Gene3D" id="3.40.605.10">
    <property type="entry name" value="Aldehyde Dehydrogenase, Chain A, domain 1"/>
    <property type="match status" value="1"/>
</dbReference>
<evidence type="ECO:0000256" key="1">
    <source>
        <dbReference type="ARBA" id="ARBA00009986"/>
    </source>
</evidence>